<organism evidence="1 2">
    <name type="scientific">Henriciella mobilis</name>
    <dbReference type="NCBI Taxonomy" id="2305467"/>
    <lineage>
        <taxon>Bacteria</taxon>
        <taxon>Pseudomonadati</taxon>
        <taxon>Pseudomonadota</taxon>
        <taxon>Alphaproteobacteria</taxon>
        <taxon>Hyphomonadales</taxon>
        <taxon>Hyphomonadaceae</taxon>
        <taxon>Henriciella</taxon>
    </lineage>
</organism>
<dbReference type="EMBL" id="QWFX01000005">
    <property type="protein sequence ID" value="RIJ32325.1"/>
    <property type="molecule type" value="Genomic_DNA"/>
</dbReference>
<protein>
    <submittedName>
        <fullName evidence="1">Uncharacterized protein</fullName>
    </submittedName>
</protein>
<accession>A0A399RRZ8</accession>
<sequence length="121" mass="13388">METLELAHLDDEEQRIHYSAILKSAHPSVEARYGDPKGDTIIFRKQAHNGEWSAWASTSAHSDVGAWVRRLAQGNVGSYHKPSIAVALTRMLRTGAHHLRNGTLGRVRKLLSGGYFTGRGK</sequence>
<evidence type="ECO:0000313" key="1">
    <source>
        <dbReference type="EMBL" id="RIJ32325.1"/>
    </source>
</evidence>
<proteinExistence type="predicted"/>
<dbReference type="Proteomes" id="UP000266385">
    <property type="component" value="Unassembled WGS sequence"/>
</dbReference>
<name>A0A399RRZ8_9PROT</name>
<gene>
    <name evidence="1" type="ORF">D1223_00200</name>
</gene>
<keyword evidence="2" id="KW-1185">Reference proteome</keyword>
<evidence type="ECO:0000313" key="2">
    <source>
        <dbReference type="Proteomes" id="UP000266385"/>
    </source>
</evidence>
<comment type="caution">
    <text evidence="1">The sequence shown here is derived from an EMBL/GenBank/DDBJ whole genome shotgun (WGS) entry which is preliminary data.</text>
</comment>
<dbReference type="AlphaFoldDB" id="A0A399RRZ8"/>
<reference evidence="1 2" key="1">
    <citation type="submission" date="2018-08" db="EMBL/GenBank/DDBJ databases">
        <title>Henriciella mobilis sp. nov., isolated from seawater.</title>
        <authorList>
            <person name="Cheng H."/>
            <person name="Wu Y.-H."/>
            <person name="Xu X.-W."/>
            <person name="Guo L.-L."/>
        </authorList>
    </citation>
    <scope>NUCLEOTIDE SEQUENCE [LARGE SCALE GENOMIC DNA]</scope>
    <source>
        <strain evidence="1 2">JN25</strain>
    </source>
</reference>